<organism evidence="2 3">
    <name type="scientific">Chelatococcus albus</name>
    <dbReference type="NCBI Taxonomy" id="3047466"/>
    <lineage>
        <taxon>Bacteria</taxon>
        <taxon>Pseudomonadati</taxon>
        <taxon>Pseudomonadota</taxon>
        <taxon>Alphaproteobacteria</taxon>
        <taxon>Hyphomicrobiales</taxon>
        <taxon>Chelatococcaceae</taxon>
        <taxon>Chelatococcus</taxon>
    </lineage>
</organism>
<proteinExistence type="predicted"/>
<dbReference type="PANTHER" id="PTHR33990">
    <property type="entry name" value="PROTEIN YJDN-RELATED"/>
    <property type="match status" value="1"/>
</dbReference>
<dbReference type="PIRSF" id="PIRSF021700">
    <property type="entry name" value="3_dmu_93_MTrfase"/>
    <property type="match status" value="1"/>
</dbReference>
<dbReference type="Pfam" id="PF06983">
    <property type="entry name" value="3-dmu-9_3-mt"/>
    <property type="match status" value="1"/>
</dbReference>
<evidence type="ECO:0000313" key="3">
    <source>
        <dbReference type="Proteomes" id="UP001321492"/>
    </source>
</evidence>
<accession>A0ABT7AFL8</accession>
<dbReference type="Proteomes" id="UP001321492">
    <property type="component" value="Unassembled WGS sequence"/>
</dbReference>
<dbReference type="CDD" id="cd06588">
    <property type="entry name" value="PhnB_like"/>
    <property type="match status" value="1"/>
</dbReference>
<gene>
    <name evidence="2" type="ORF">QNA08_08020</name>
</gene>
<name>A0ABT7AFL8_9HYPH</name>
<dbReference type="InterPro" id="IPR029068">
    <property type="entry name" value="Glyas_Bleomycin-R_OHBP_Dase"/>
</dbReference>
<sequence>MSKISPCLWFDGEAEEAANFYVSLLPDSRIDRVQKNVTDSPAGKVGTVLVVDFTLAGQRFMALNGGTRFDYTHAISFHVDCADQAEVDRLWDALSDGGVAERCGWLRDRYGVSWQIVPKVLGEMLGDRDAARAQRVMQAMLQMVKLDIAGLKAAYDGRPAA</sequence>
<keyword evidence="3" id="KW-1185">Reference proteome</keyword>
<dbReference type="Gene3D" id="3.10.180.10">
    <property type="entry name" value="2,3-Dihydroxybiphenyl 1,2-Dioxygenase, domain 1"/>
    <property type="match status" value="1"/>
</dbReference>
<evidence type="ECO:0000313" key="2">
    <source>
        <dbReference type="EMBL" id="MDJ1158177.1"/>
    </source>
</evidence>
<feature type="domain" description="PhnB-like" evidence="1">
    <location>
        <begin position="3"/>
        <end position="117"/>
    </location>
</feature>
<dbReference type="EMBL" id="JASJEV010000004">
    <property type="protein sequence ID" value="MDJ1158177.1"/>
    <property type="molecule type" value="Genomic_DNA"/>
</dbReference>
<dbReference type="PANTHER" id="PTHR33990:SF2">
    <property type="entry name" value="PHNB-LIKE DOMAIN-CONTAINING PROTEIN"/>
    <property type="match status" value="1"/>
</dbReference>
<dbReference type="SUPFAM" id="SSF54593">
    <property type="entry name" value="Glyoxalase/Bleomycin resistance protein/Dihydroxybiphenyl dioxygenase"/>
    <property type="match status" value="1"/>
</dbReference>
<dbReference type="InterPro" id="IPR009725">
    <property type="entry name" value="3_dmu_93_MTrfase"/>
</dbReference>
<comment type="caution">
    <text evidence="2">The sequence shown here is derived from an EMBL/GenBank/DDBJ whole genome shotgun (WGS) entry which is preliminary data.</text>
</comment>
<dbReference type="InterPro" id="IPR028973">
    <property type="entry name" value="PhnB-like"/>
</dbReference>
<evidence type="ECO:0000259" key="1">
    <source>
        <dbReference type="Pfam" id="PF06983"/>
    </source>
</evidence>
<reference evidence="2 3" key="1">
    <citation type="submission" date="2023-05" db="EMBL/GenBank/DDBJ databases">
        <title>Chelatococcus sp. nov., a moderately thermophilic bacterium isolated from hot spring microbial mat.</title>
        <authorList>
            <person name="Hu C.-J."/>
            <person name="Li W.-J."/>
        </authorList>
    </citation>
    <scope>NUCLEOTIDE SEQUENCE [LARGE SCALE GENOMIC DNA]</scope>
    <source>
        <strain evidence="2 3">SYSU G07232</strain>
    </source>
</reference>
<protein>
    <submittedName>
        <fullName evidence="2">VOC family protein</fullName>
    </submittedName>
</protein>
<dbReference type="RefSeq" id="WP_283740177.1">
    <property type="nucleotide sequence ID" value="NZ_JASJEV010000004.1"/>
</dbReference>